<dbReference type="EMBL" id="CAJVCH010131565">
    <property type="protein sequence ID" value="CAG7726162.1"/>
    <property type="molecule type" value="Genomic_DNA"/>
</dbReference>
<gene>
    <name evidence="2" type="ORF">AFUS01_LOCUS15087</name>
</gene>
<dbReference type="AlphaFoldDB" id="A0A8J2JTS3"/>
<feature type="compositionally biased region" description="Basic and acidic residues" evidence="1">
    <location>
        <begin position="1"/>
        <end position="10"/>
    </location>
</feature>
<evidence type="ECO:0000256" key="1">
    <source>
        <dbReference type="SAM" id="MobiDB-lite"/>
    </source>
</evidence>
<protein>
    <submittedName>
        <fullName evidence="2">Uncharacterized protein</fullName>
    </submittedName>
</protein>
<dbReference type="OrthoDB" id="425619at2759"/>
<sequence length="163" mass="17465">MNHLPEELPHLRVAKGVPGNSRNFATATDPVDEIHYPSSLKLDSSLGPRPKTIVTISSQLGSRSRSVYVPQNPDPDLDIIESSVTKREPTPTLVPKSKAIIIEELFGFPDEDSCGCPVVGCDGDGEDDNTLRRCEDTPTPSVSVPSTLPANESLPSTTNTCPS</sequence>
<reference evidence="2" key="1">
    <citation type="submission" date="2021-06" db="EMBL/GenBank/DDBJ databases">
        <authorList>
            <person name="Hodson N. C."/>
            <person name="Mongue J. A."/>
            <person name="Jaron S. K."/>
        </authorList>
    </citation>
    <scope>NUCLEOTIDE SEQUENCE</scope>
</reference>
<dbReference type="Proteomes" id="UP000708208">
    <property type="component" value="Unassembled WGS sequence"/>
</dbReference>
<feature type="region of interest" description="Disordered" evidence="1">
    <location>
        <begin position="1"/>
        <end position="30"/>
    </location>
</feature>
<feature type="region of interest" description="Disordered" evidence="1">
    <location>
        <begin position="125"/>
        <end position="163"/>
    </location>
</feature>
<keyword evidence="3" id="KW-1185">Reference proteome</keyword>
<feature type="compositionally biased region" description="Low complexity" evidence="1">
    <location>
        <begin position="137"/>
        <end position="147"/>
    </location>
</feature>
<proteinExistence type="predicted"/>
<comment type="caution">
    <text evidence="2">The sequence shown here is derived from an EMBL/GenBank/DDBJ whole genome shotgun (WGS) entry which is preliminary data.</text>
</comment>
<feature type="compositionally biased region" description="Polar residues" evidence="1">
    <location>
        <begin position="148"/>
        <end position="163"/>
    </location>
</feature>
<evidence type="ECO:0000313" key="2">
    <source>
        <dbReference type="EMBL" id="CAG7726162.1"/>
    </source>
</evidence>
<organism evidence="2 3">
    <name type="scientific">Allacma fusca</name>
    <dbReference type="NCBI Taxonomy" id="39272"/>
    <lineage>
        <taxon>Eukaryota</taxon>
        <taxon>Metazoa</taxon>
        <taxon>Ecdysozoa</taxon>
        <taxon>Arthropoda</taxon>
        <taxon>Hexapoda</taxon>
        <taxon>Collembola</taxon>
        <taxon>Symphypleona</taxon>
        <taxon>Sminthuridae</taxon>
        <taxon>Allacma</taxon>
    </lineage>
</organism>
<evidence type="ECO:0000313" key="3">
    <source>
        <dbReference type="Proteomes" id="UP000708208"/>
    </source>
</evidence>
<accession>A0A8J2JTS3</accession>
<name>A0A8J2JTS3_9HEXA</name>